<keyword evidence="1" id="KW-0472">Membrane</keyword>
<reference evidence="2" key="1">
    <citation type="submission" date="2020-07" db="EMBL/GenBank/DDBJ databases">
        <authorList>
            <person name="Nieuwenhuis M."/>
            <person name="Van De Peppel L.J.J."/>
        </authorList>
    </citation>
    <scope>NUCLEOTIDE SEQUENCE</scope>
    <source>
        <strain evidence="2">AP01</strain>
        <tissue evidence="2">Mycelium</tissue>
    </source>
</reference>
<accession>A0A9P7G8P9</accession>
<keyword evidence="1" id="KW-0812">Transmembrane</keyword>
<feature type="transmembrane region" description="Helical" evidence="1">
    <location>
        <begin position="58"/>
        <end position="79"/>
    </location>
</feature>
<keyword evidence="1" id="KW-1133">Transmembrane helix</keyword>
<gene>
    <name evidence="2" type="ORF">DXG03_004746</name>
</gene>
<sequence>MVYIRSRKFCCCIPVRFGVFILSLLGVVGGTLVCIVGWRSVSQLWKHPMPVPDTVGLWLQASLFTILTLLSIFGFVGCLAKNRNAVHAYSVGIIITLLFSIASGAYALWALFNRNSQEAVDKCLNGGGGDDVTTSLCQNGASLFKGIIVVLYIFTWLFMIYAYVIVDNYVEQLDDELSANETRQMINAISQPRATVAPVAVPAFASYGTPQAAPHTGTAYGFTQPNQSHGVRANNSMV</sequence>
<reference evidence="2" key="2">
    <citation type="submission" date="2021-10" db="EMBL/GenBank/DDBJ databases">
        <title>Phylogenomics reveals ancestral predisposition of the termite-cultivated fungus Termitomyces towards a domesticated lifestyle.</title>
        <authorList>
            <person name="Auxier B."/>
            <person name="Grum-Grzhimaylo A."/>
            <person name="Cardenas M.E."/>
            <person name="Lodge J.D."/>
            <person name="Laessoe T."/>
            <person name="Pedersen O."/>
            <person name="Smith M.E."/>
            <person name="Kuyper T.W."/>
            <person name="Franco-Molano E.A."/>
            <person name="Baroni T.J."/>
            <person name="Aanen D.K."/>
        </authorList>
    </citation>
    <scope>NUCLEOTIDE SEQUENCE</scope>
    <source>
        <strain evidence="2">AP01</strain>
        <tissue evidence="2">Mycelium</tissue>
    </source>
</reference>
<dbReference type="Proteomes" id="UP000775547">
    <property type="component" value="Unassembled WGS sequence"/>
</dbReference>
<feature type="transmembrane region" description="Helical" evidence="1">
    <location>
        <begin position="143"/>
        <end position="166"/>
    </location>
</feature>
<protein>
    <submittedName>
        <fullName evidence="2">Uncharacterized protein</fullName>
    </submittedName>
</protein>
<keyword evidence="3" id="KW-1185">Reference proteome</keyword>
<evidence type="ECO:0000313" key="2">
    <source>
        <dbReference type="EMBL" id="KAG5645954.1"/>
    </source>
</evidence>
<dbReference type="AlphaFoldDB" id="A0A9P7G8P9"/>
<evidence type="ECO:0000313" key="3">
    <source>
        <dbReference type="Proteomes" id="UP000775547"/>
    </source>
</evidence>
<name>A0A9P7G8P9_9AGAR</name>
<comment type="caution">
    <text evidence="2">The sequence shown here is derived from an EMBL/GenBank/DDBJ whole genome shotgun (WGS) entry which is preliminary data.</text>
</comment>
<feature type="transmembrane region" description="Helical" evidence="1">
    <location>
        <begin position="91"/>
        <end position="112"/>
    </location>
</feature>
<proteinExistence type="predicted"/>
<evidence type="ECO:0000256" key="1">
    <source>
        <dbReference type="SAM" id="Phobius"/>
    </source>
</evidence>
<organism evidence="2 3">
    <name type="scientific">Asterophora parasitica</name>
    <dbReference type="NCBI Taxonomy" id="117018"/>
    <lineage>
        <taxon>Eukaryota</taxon>
        <taxon>Fungi</taxon>
        <taxon>Dikarya</taxon>
        <taxon>Basidiomycota</taxon>
        <taxon>Agaricomycotina</taxon>
        <taxon>Agaricomycetes</taxon>
        <taxon>Agaricomycetidae</taxon>
        <taxon>Agaricales</taxon>
        <taxon>Tricholomatineae</taxon>
        <taxon>Lyophyllaceae</taxon>
        <taxon>Asterophora</taxon>
    </lineage>
</organism>
<dbReference type="EMBL" id="JABCKV010000029">
    <property type="protein sequence ID" value="KAG5645954.1"/>
    <property type="molecule type" value="Genomic_DNA"/>
</dbReference>
<feature type="transmembrane region" description="Helical" evidence="1">
    <location>
        <begin position="12"/>
        <end position="38"/>
    </location>
</feature>
<dbReference type="OrthoDB" id="3239304at2759"/>